<keyword evidence="1" id="KW-0812">Transmembrane</keyword>
<organism evidence="2 3">
    <name type="scientific">Halomonas organivorans</name>
    <dbReference type="NCBI Taxonomy" id="257772"/>
    <lineage>
        <taxon>Bacteria</taxon>
        <taxon>Pseudomonadati</taxon>
        <taxon>Pseudomonadota</taxon>
        <taxon>Gammaproteobacteria</taxon>
        <taxon>Oceanospirillales</taxon>
        <taxon>Halomonadaceae</taxon>
        <taxon>Halomonas</taxon>
    </lineage>
</organism>
<dbReference type="EMBL" id="JACHXM010000003">
    <property type="protein sequence ID" value="MBB3140274.1"/>
    <property type="molecule type" value="Genomic_DNA"/>
</dbReference>
<comment type="caution">
    <text evidence="2">The sequence shown here is derived from an EMBL/GenBank/DDBJ whole genome shotgun (WGS) entry which is preliminary data.</text>
</comment>
<reference evidence="2 3" key="1">
    <citation type="submission" date="2020-08" db="EMBL/GenBank/DDBJ databases">
        <title>Genomic Encyclopedia of Type Strains, Phase III (KMG-III): the genomes of soil and plant-associated and newly described type strains.</title>
        <authorList>
            <person name="Whitman W."/>
        </authorList>
    </citation>
    <scope>NUCLEOTIDE SEQUENCE [LARGE SCALE GENOMIC DNA]</scope>
    <source>
        <strain evidence="2 3">CECT 5995</strain>
    </source>
</reference>
<evidence type="ECO:0000256" key="1">
    <source>
        <dbReference type="SAM" id="Phobius"/>
    </source>
</evidence>
<evidence type="ECO:0000313" key="2">
    <source>
        <dbReference type="EMBL" id="MBB3140274.1"/>
    </source>
</evidence>
<keyword evidence="1" id="KW-0472">Membrane</keyword>
<feature type="transmembrane region" description="Helical" evidence="1">
    <location>
        <begin position="69"/>
        <end position="87"/>
    </location>
</feature>
<evidence type="ECO:0000313" key="3">
    <source>
        <dbReference type="Proteomes" id="UP000525987"/>
    </source>
</evidence>
<keyword evidence="1" id="KW-1133">Transmembrane helix</keyword>
<dbReference type="Proteomes" id="UP000525987">
    <property type="component" value="Unassembled WGS sequence"/>
</dbReference>
<feature type="transmembrane region" description="Helical" evidence="1">
    <location>
        <begin position="6"/>
        <end position="24"/>
    </location>
</feature>
<name>A0A7W5BWT7_9GAMM</name>
<sequence>MTVTVIWLIAFAVILYLCLNRWEASVSGALDKLLPAALRSEDDRWVWSPAIAVLIATAIVRPVDLLLTLILVALIALVGGKLVCWAMNKARFH</sequence>
<gene>
    <name evidence="2" type="ORF">FHR96_001126</name>
</gene>
<proteinExistence type="predicted"/>
<dbReference type="AlphaFoldDB" id="A0A7W5BWT7"/>
<protein>
    <submittedName>
        <fullName evidence="2">Uncharacterized protein</fullName>
    </submittedName>
</protein>
<accession>A0A7W5BWT7</accession>
<dbReference type="RefSeq" id="WP_183386678.1">
    <property type="nucleotide sequence ID" value="NZ_JACHXM010000003.1"/>
</dbReference>
<keyword evidence="3" id="KW-1185">Reference proteome</keyword>